<dbReference type="InterPro" id="IPR036162">
    <property type="entry name" value="Resolvase-like_N_sf"/>
</dbReference>
<feature type="region of interest" description="Disordered" evidence="1">
    <location>
        <begin position="118"/>
        <end position="157"/>
    </location>
</feature>
<reference evidence="2 3" key="1">
    <citation type="submission" date="2018-08" db="EMBL/GenBank/DDBJ databases">
        <title>Streptomyces NEAU-D10 sp. nov., a novel Actinomycete isolated from soil.</title>
        <authorList>
            <person name="Jin L."/>
        </authorList>
    </citation>
    <scope>NUCLEOTIDE SEQUENCE [LARGE SCALE GENOMIC DNA]</scope>
    <source>
        <strain evidence="2 3">NEAU-D10</strain>
    </source>
</reference>
<accession>A0A371Q8V6</accession>
<protein>
    <submittedName>
        <fullName evidence="2">Uncharacterized protein</fullName>
    </submittedName>
</protein>
<organism evidence="2 3">
    <name type="scientific">Streptomyces inhibens</name>
    <dbReference type="NCBI Taxonomy" id="2293571"/>
    <lineage>
        <taxon>Bacteria</taxon>
        <taxon>Bacillati</taxon>
        <taxon>Actinomycetota</taxon>
        <taxon>Actinomycetes</taxon>
        <taxon>Kitasatosporales</taxon>
        <taxon>Streptomycetaceae</taxon>
        <taxon>Streptomyces</taxon>
    </lineage>
</organism>
<dbReference type="GO" id="GO:0000150">
    <property type="term" value="F:DNA strand exchange activity"/>
    <property type="evidence" value="ECO:0007669"/>
    <property type="project" value="InterPro"/>
</dbReference>
<dbReference type="EMBL" id="QUAC01000042">
    <property type="protein sequence ID" value="REK91108.1"/>
    <property type="molecule type" value="Genomic_DNA"/>
</dbReference>
<evidence type="ECO:0000256" key="1">
    <source>
        <dbReference type="SAM" id="MobiDB-lite"/>
    </source>
</evidence>
<gene>
    <name evidence="2" type="ORF">DY245_06580</name>
</gene>
<evidence type="ECO:0000313" key="3">
    <source>
        <dbReference type="Proteomes" id="UP000262477"/>
    </source>
</evidence>
<comment type="caution">
    <text evidence="2">The sequence shown here is derived from an EMBL/GenBank/DDBJ whole genome shotgun (WGS) entry which is preliminary data.</text>
</comment>
<proteinExistence type="predicted"/>
<dbReference type="Gene3D" id="3.40.50.1390">
    <property type="entry name" value="Resolvase, N-terminal catalytic domain"/>
    <property type="match status" value="1"/>
</dbReference>
<evidence type="ECO:0000313" key="2">
    <source>
        <dbReference type="EMBL" id="REK91108.1"/>
    </source>
</evidence>
<keyword evidence="3" id="KW-1185">Reference proteome</keyword>
<sequence length="181" mass="20236">MSSLTIPAVLYVCAQRVGPSSLATERAKEEGRAFAERNDLRIVKEIVDSYGDPVPCRRSGWARLREMAKNGEMDVVIVRWPNALSVDRALRAPELKHLKLGPLGCDGQRGGIPVSARHETTAPSQSMPAGLPRRTPQEAARKLDAEHRERMSERPPDLFRVAPREVWARLHRVLTEEEGDT</sequence>
<dbReference type="Proteomes" id="UP000262477">
    <property type="component" value="Unassembled WGS sequence"/>
</dbReference>
<feature type="compositionally biased region" description="Basic and acidic residues" evidence="1">
    <location>
        <begin position="135"/>
        <end position="157"/>
    </location>
</feature>
<name>A0A371Q8V6_STRIH</name>
<dbReference type="GO" id="GO:0003677">
    <property type="term" value="F:DNA binding"/>
    <property type="evidence" value="ECO:0007669"/>
    <property type="project" value="InterPro"/>
</dbReference>
<dbReference type="AlphaFoldDB" id="A0A371Q8V6"/>